<reference evidence="1 2" key="1">
    <citation type="submission" date="2018-11" db="EMBL/GenBank/DDBJ databases">
        <authorList>
            <consortium name="Pathogen Informatics"/>
        </authorList>
    </citation>
    <scope>NUCLEOTIDE SEQUENCE [LARGE SCALE GENOMIC DNA]</scope>
</reference>
<evidence type="ECO:0000313" key="1">
    <source>
        <dbReference type="EMBL" id="VDO77910.1"/>
    </source>
</evidence>
<dbReference type="EMBL" id="UZAH01026258">
    <property type="protein sequence ID" value="VDO77910.1"/>
    <property type="molecule type" value="Genomic_DNA"/>
</dbReference>
<accession>A0A3P7XSN9</accession>
<name>A0A183FMZ4_HELPZ</name>
<dbReference type="Proteomes" id="UP000050761">
    <property type="component" value="Unassembled WGS sequence"/>
</dbReference>
<reference evidence="3" key="2">
    <citation type="submission" date="2019-09" db="UniProtKB">
        <authorList>
            <consortium name="WormBaseParasite"/>
        </authorList>
    </citation>
    <scope>IDENTIFICATION</scope>
</reference>
<sequence length="91" mass="10281">MSDQRCGRTDKDSDMSTGAWTGKIRLRRFRHGERPPPARPGCKANYIHASPIVRFSLEDNDMLGGVVVVVVLWVYEEREAAGRDDERTHPG</sequence>
<evidence type="ECO:0000313" key="3">
    <source>
        <dbReference type="WBParaSite" id="HPBE_0000881001-mRNA-1"/>
    </source>
</evidence>
<dbReference type="WBParaSite" id="HPBE_0000881001-mRNA-1">
    <property type="protein sequence ID" value="HPBE_0000881001-mRNA-1"/>
    <property type="gene ID" value="HPBE_0000881001"/>
</dbReference>
<keyword evidence="2" id="KW-1185">Reference proteome</keyword>
<evidence type="ECO:0000313" key="2">
    <source>
        <dbReference type="Proteomes" id="UP000050761"/>
    </source>
</evidence>
<dbReference type="AlphaFoldDB" id="A0A183FMZ4"/>
<accession>A0A183FMZ4</accession>
<organism evidence="2 3">
    <name type="scientific">Heligmosomoides polygyrus</name>
    <name type="common">Parasitic roundworm</name>
    <dbReference type="NCBI Taxonomy" id="6339"/>
    <lineage>
        <taxon>Eukaryota</taxon>
        <taxon>Metazoa</taxon>
        <taxon>Ecdysozoa</taxon>
        <taxon>Nematoda</taxon>
        <taxon>Chromadorea</taxon>
        <taxon>Rhabditida</taxon>
        <taxon>Rhabditina</taxon>
        <taxon>Rhabditomorpha</taxon>
        <taxon>Strongyloidea</taxon>
        <taxon>Heligmosomidae</taxon>
        <taxon>Heligmosomoides</taxon>
    </lineage>
</organism>
<proteinExistence type="predicted"/>
<protein>
    <submittedName>
        <fullName evidence="1 3">Uncharacterized protein</fullName>
    </submittedName>
</protein>
<gene>
    <name evidence="1" type="ORF">HPBE_LOCUS8811</name>
</gene>